<sequence length="182" mass="21217">LVPVLAVGFGDLEKRVEQQRLQTGAHDSTLAELRERLNKLRQAHDLHNAARLAESRRCQLALMQRVLDLMRSIHLLRSHGRSLRPEEEALRSRLEELQQRLMRPGQFRSRLQELAVLLERVAERRKLEGGQAWSVTDATRLSRMQRALEEQQRGISHLISVLTSDTRDTEMMEHGHQMDRMH</sequence>
<dbReference type="GO" id="GO:0036228">
    <property type="term" value="P:protein localization to nuclear inner membrane"/>
    <property type="evidence" value="ECO:0007669"/>
    <property type="project" value="TreeGrafter"/>
</dbReference>
<dbReference type="GO" id="GO:0006999">
    <property type="term" value="P:nuclear pore organization"/>
    <property type="evidence" value="ECO:0007669"/>
    <property type="project" value="TreeGrafter"/>
</dbReference>
<evidence type="ECO:0000256" key="1">
    <source>
        <dbReference type="ARBA" id="ARBA00004123"/>
    </source>
</evidence>
<keyword evidence="3" id="KW-0539">Nucleus</keyword>
<accession>A0A4P9XSU1</accession>
<dbReference type="GO" id="GO:0017056">
    <property type="term" value="F:structural constituent of nuclear pore"/>
    <property type="evidence" value="ECO:0007669"/>
    <property type="project" value="TreeGrafter"/>
</dbReference>
<dbReference type="PANTHER" id="PTHR13000:SF0">
    <property type="entry name" value="NUCLEOPORIN P54"/>
    <property type="match status" value="1"/>
</dbReference>
<dbReference type="Gene3D" id="1.20.5.490">
    <property type="entry name" value="Single helix bin"/>
    <property type="match status" value="1"/>
</dbReference>
<dbReference type="GO" id="GO:0044613">
    <property type="term" value="C:nuclear pore central transport channel"/>
    <property type="evidence" value="ECO:0007669"/>
    <property type="project" value="TreeGrafter"/>
</dbReference>
<feature type="non-terminal residue" evidence="5">
    <location>
        <position position="1"/>
    </location>
</feature>
<proteinExistence type="predicted"/>
<dbReference type="GO" id="GO:0006607">
    <property type="term" value="P:NLS-bearing protein import into nucleus"/>
    <property type="evidence" value="ECO:0007669"/>
    <property type="project" value="TreeGrafter"/>
</dbReference>
<organism evidence="5 6">
    <name type="scientific">Thamnocephalis sphaerospora</name>
    <dbReference type="NCBI Taxonomy" id="78915"/>
    <lineage>
        <taxon>Eukaryota</taxon>
        <taxon>Fungi</taxon>
        <taxon>Fungi incertae sedis</taxon>
        <taxon>Zoopagomycota</taxon>
        <taxon>Zoopagomycotina</taxon>
        <taxon>Zoopagomycetes</taxon>
        <taxon>Zoopagales</taxon>
        <taxon>Sigmoideomycetaceae</taxon>
        <taxon>Thamnocephalis</taxon>
    </lineage>
</organism>
<dbReference type="PANTHER" id="PTHR13000">
    <property type="entry name" value="NUCLEOPORIN P54"/>
    <property type="match status" value="1"/>
</dbReference>
<dbReference type="InterPro" id="IPR025712">
    <property type="entry name" value="Nup54_alpha-helical_dom"/>
</dbReference>
<comment type="subcellular location">
    <subcellularLocation>
        <location evidence="1">Nucleus</location>
    </subcellularLocation>
</comment>
<dbReference type="Proteomes" id="UP000271241">
    <property type="component" value="Unassembled WGS sequence"/>
</dbReference>
<dbReference type="Pfam" id="PF13874">
    <property type="entry name" value="Nup54"/>
    <property type="match status" value="1"/>
</dbReference>
<gene>
    <name evidence="5" type="ORF">THASP1DRAFT_29171</name>
</gene>
<keyword evidence="2" id="KW-0813">Transport</keyword>
<evidence type="ECO:0000313" key="5">
    <source>
        <dbReference type="EMBL" id="RKP09042.1"/>
    </source>
</evidence>
<dbReference type="Gene3D" id="1.20.5.170">
    <property type="match status" value="1"/>
</dbReference>
<evidence type="ECO:0000256" key="2">
    <source>
        <dbReference type="ARBA" id="ARBA00022448"/>
    </source>
</evidence>
<dbReference type="AlphaFoldDB" id="A0A4P9XSU1"/>
<feature type="domain" description="Nucleoporin Nup54 alpha-helical" evidence="4">
    <location>
        <begin position="1"/>
        <end position="115"/>
    </location>
</feature>
<protein>
    <submittedName>
        <fullName evidence="5">Nucleoporin complex subunit 54-domain-containing protein</fullName>
    </submittedName>
</protein>
<evidence type="ECO:0000256" key="3">
    <source>
        <dbReference type="ARBA" id="ARBA00023242"/>
    </source>
</evidence>
<dbReference type="STRING" id="78915.A0A4P9XSU1"/>
<dbReference type="InterPro" id="IPR024864">
    <property type="entry name" value="Nup54/Nup57/Nup44"/>
</dbReference>
<evidence type="ECO:0000313" key="6">
    <source>
        <dbReference type="Proteomes" id="UP000271241"/>
    </source>
</evidence>
<dbReference type="EMBL" id="KZ992547">
    <property type="protein sequence ID" value="RKP09042.1"/>
    <property type="molecule type" value="Genomic_DNA"/>
</dbReference>
<keyword evidence="6" id="KW-1185">Reference proteome</keyword>
<reference evidence="6" key="1">
    <citation type="journal article" date="2018" name="Nat. Microbiol.">
        <title>Leveraging single-cell genomics to expand the fungal tree of life.</title>
        <authorList>
            <person name="Ahrendt S.R."/>
            <person name="Quandt C.A."/>
            <person name="Ciobanu D."/>
            <person name="Clum A."/>
            <person name="Salamov A."/>
            <person name="Andreopoulos B."/>
            <person name="Cheng J.F."/>
            <person name="Woyke T."/>
            <person name="Pelin A."/>
            <person name="Henrissat B."/>
            <person name="Reynolds N.K."/>
            <person name="Benny G.L."/>
            <person name="Smith M.E."/>
            <person name="James T.Y."/>
            <person name="Grigoriev I.V."/>
        </authorList>
    </citation>
    <scope>NUCLEOTIDE SEQUENCE [LARGE SCALE GENOMIC DNA]</scope>
    <source>
        <strain evidence="6">RSA 1356</strain>
    </source>
</reference>
<name>A0A4P9XSU1_9FUNG</name>
<dbReference type="OrthoDB" id="6162375at2759"/>
<evidence type="ECO:0000259" key="4">
    <source>
        <dbReference type="Pfam" id="PF13874"/>
    </source>
</evidence>